<dbReference type="GO" id="GO:0007155">
    <property type="term" value="P:cell adhesion"/>
    <property type="evidence" value="ECO:0007669"/>
    <property type="project" value="InterPro"/>
</dbReference>
<comment type="caution">
    <text evidence="6">The sequence shown here is derived from an EMBL/GenBank/DDBJ whole genome shotgun (WGS) entry which is preliminary data.</text>
</comment>
<dbReference type="EMBL" id="JARKIK010000004">
    <property type="protein sequence ID" value="KAK8752580.1"/>
    <property type="molecule type" value="Genomic_DNA"/>
</dbReference>
<keyword evidence="3" id="KW-0285">Flavoprotein</keyword>
<dbReference type="AlphaFoldDB" id="A0AAW0Y733"/>
<dbReference type="PROSITE" id="PS00624">
    <property type="entry name" value="GMC_OXRED_2"/>
    <property type="match status" value="1"/>
</dbReference>
<dbReference type="Gene3D" id="3.50.50.60">
    <property type="entry name" value="FAD/NAD(P)-binding domain"/>
    <property type="match status" value="1"/>
</dbReference>
<dbReference type="SUPFAM" id="SSF54373">
    <property type="entry name" value="FAD-linked reductases, C-terminal domain"/>
    <property type="match status" value="1"/>
</dbReference>
<dbReference type="PANTHER" id="PTHR11552:SF147">
    <property type="entry name" value="CHOLINE DEHYDROGENASE, MITOCHONDRIAL"/>
    <property type="match status" value="1"/>
</dbReference>
<feature type="domain" description="Glucose-methanol-choline oxidoreductase N-terminal" evidence="5">
    <location>
        <begin position="306"/>
        <end position="320"/>
    </location>
</feature>
<dbReference type="Gene3D" id="3.30.560.10">
    <property type="entry name" value="Glucose Oxidase, domain 3"/>
    <property type="match status" value="1"/>
</dbReference>
<gene>
    <name evidence="6" type="ORF">OTU49_006367</name>
</gene>
<comment type="cofactor">
    <cofactor evidence="1">
        <name>FAD</name>
        <dbReference type="ChEBI" id="CHEBI:57692"/>
    </cofactor>
</comment>
<keyword evidence="7" id="KW-1185">Reference proteome</keyword>
<proteinExistence type="inferred from homology"/>
<dbReference type="PANTHER" id="PTHR11552">
    <property type="entry name" value="GLUCOSE-METHANOL-CHOLINE GMC OXIDOREDUCTASE"/>
    <property type="match status" value="1"/>
</dbReference>
<evidence type="ECO:0000256" key="4">
    <source>
        <dbReference type="ARBA" id="ARBA00022827"/>
    </source>
</evidence>
<dbReference type="InterPro" id="IPR000931">
    <property type="entry name" value="Adeno_fibre"/>
</dbReference>
<sequence>MVVSVLKALPTQLVMVSVMPLVRLLLMGVMEQANQAYKDYDRPDEFLTEYDFIVVGGGSAGSVLAARLAEVSWWKVLVLEAGEPPTPETYVPGLVALGYVRGNNNWDYLTEPQPHGLKNFVDQRATILHGRAVGGGSTMGGMVYERGNRRDFDHWAELGNTGWDYNSVLYHFMKSENFIGDNMGATEFYHGRGGPLAVSPGHSPGSLATAFLQAGQELGYNIIDPNGPETLGFSSPYYNIKEGIRSSSAEAYLRPAAAWDNLHILHSATVIKIEFNEEKRATGVVFEYKGELYNVGAKLEVLVCAGSLASPKLLLLSGLGPPDHLKEHEVKVVAELAGVGQNLQDHLGVYGLSWTLPDTAALPTLFNSSAISEYVPHKKGLYSAPVGDFGSAWTKVAEGGDKDYPDVELFLSPVSFHADQGFFLPYAYGLDIVKYLQYYASIFGKKGFSMMVSLLRPKSRGSLTLKSADPKEKPIIDPQFLSHQEDLLTLAKGVKFAVKLGKTSAFKTQGAELHKQKVPGCLDKELEDEYWQCFVQHMASSYWHTAGTCKMGPTTDPLAVVDERLKVYGVSGLRVVDASIMPLIVSGATNAATIMIAEKAADLIKEDWELDVEEVVLEVEGGGLDLEIGGQDLEVGGVELDLKVGEGLDLEIGGQDLKVGGGLDLEIEQDRKVEGGGLDLEIEGQDLEAGGVELDLKVGEGLDLEIGGQDLKVGGELDLEIEQDLKVEGGGLDLKVEEGGLDLEIGGQDLKV</sequence>
<evidence type="ECO:0000256" key="3">
    <source>
        <dbReference type="ARBA" id="ARBA00022630"/>
    </source>
</evidence>
<dbReference type="Pfam" id="PF00732">
    <property type="entry name" value="GMC_oxred_N"/>
    <property type="match status" value="1"/>
</dbReference>
<evidence type="ECO:0000256" key="2">
    <source>
        <dbReference type="ARBA" id="ARBA00010790"/>
    </source>
</evidence>
<protein>
    <recommendedName>
        <fullName evidence="5">Glucose-methanol-choline oxidoreductase N-terminal domain-containing protein</fullName>
    </recommendedName>
</protein>
<dbReference type="SUPFAM" id="SSF51905">
    <property type="entry name" value="FAD/NAD(P)-binding domain"/>
    <property type="match status" value="1"/>
</dbReference>
<evidence type="ECO:0000256" key="1">
    <source>
        <dbReference type="ARBA" id="ARBA00001974"/>
    </source>
</evidence>
<evidence type="ECO:0000259" key="5">
    <source>
        <dbReference type="PROSITE" id="PS00624"/>
    </source>
</evidence>
<evidence type="ECO:0000313" key="6">
    <source>
        <dbReference type="EMBL" id="KAK8752580.1"/>
    </source>
</evidence>
<reference evidence="6 7" key="1">
    <citation type="journal article" date="2024" name="BMC Genomics">
        <title>Genome assembly of redclaw crayfish (Cherax quadricarinatus) provides insights into its immune adaptation and hypoxia tolerance.</title>
        <authorList>
            <person name="Liu Z."/>
            <person name="Zheng J."/>
            <person name="Li H."/>
            <person name="Fang K."/>
            <person name="Wang S."/>
            <person name="He J."/>
            <person name="Zhou D."/>
            <person name="Weng S."/>
            <person name="Chi M."/>
            <person name="Gu Z."/>
            <person name="He J."/>
            <person name="Li F."/>
            <person name="Wang M."/>
        </authorList>
    </citation>
    <scope>NUCLEOTIDE SEQUENCE [LARGE SCALE GENOMIC DNA]</scope>
    <source>
        <strain evidence="6">ZL_2023a</strain>
    </source>
</reference>
<dbReference type="GO" id="GO:0050660">
    <property type="term" value="F:flavin adenine dinucleotide binding"/>
    <property type="evidence" value="ECO:0007669"/>
    <property type="project" value="InterPro"/>
</dbReference>
<dbReference type="Pfam" id="PF05199">
    <property type="entry name" value="GMC_oxred_C"/>
    <property type="match status" value="1"/>
</dbReference>
<dbReference type="InterPro" id="IPR012132">
    <property type="entry name" value="GMC_OxRdtase"/>
</dbReference>
<dbReference type="GO" id="GO:0019062">
    <property type="term" value="P:virion attachment to host cell"/>
    <property type="evidence" value="ECO:0007669"/>
    <property type="project" value="InterPro"/>
</dbReference>
<dbReference type="Proteomes" id="UP001445076">
    <property type="component" value="Unassembled WGS sequence"/>
</dbReference>
<name>A0AAW0Y733_CHEQU</name>
<dbReference type="InterPro" id="IPR036188">
    <property type="entry name" value="FAD/NAD-bd_sf"/>
</dbReference>
<organism evidence="6 7">
    <name type="scientific">Cherax quadricarinatus</name>
    <name type="common">Australian red claw crayfish</name>
    <dbReference type="NCBI Taxonomy" id="27406"/>
    <lineage>
        <taxon>Eukaryota</taxon>
        <taxon>Metazoa</taxon>
        <taxon>Ecdysozoa</taxon>
        <taxon>Arthropoda</taxon>
        <taxon>Crustacea</taxon>
        <taxon>Multicrustacea</taxon>
        <taxon>Malacostraca</taxon>
        <taxon>Eumalacostraca</taxon>
        <taxon>Eucarida</taxon>
        <taxon>Decapoda</taxon>
        <taxon>Pleocyemata</taxon>
        <taxon>Astacidea</taxon>
        <taxon>Parastacoidea</taxon>
        <taxon>Parastacidae</taxon>
        <taxon>Cherax</taxon>
    </lineage>
</organism>
<dbReference type="GO" id="GO:0016614">
    <property type="term" value="F:oxidoreductase activity, acting on CH-OH group of donors"/>
    <property type="evidence" value="ECO:0007669"/>
    <property type="project" value="InterPro"/>
</dbReference>
<dbReference type="PRINTS" id="PR00307">
    <property type="entry name" value="ADENOVSFIBRE"/>
</dbReference>
<evidence type="ECO:0000313" key="7">
    <source>
        <dbReference type="Proteomes" id="UP001445076"/>
    </source>
</evidence>
<comment type="similarity">
    <text evidence="2">Belongs to the GMC oxidoreductase family.</text>
</comment>
<dbReference type="InterPro" id="IPR007867">
    <property type="entry name" value="GMC_OxRtase_C"/>
</dbReference>
<dbReference type="InterPro" id="IPR000172">
    <property type="entry name" value="GMC_OxRdtase_N"/>
</dbReference>
<keyword evidence="4" id="KW-0274">FAD</keyword>
<accession>A0AAW0Y733</accession>